<evidence type="ECO:0000256" key="2">
    <source>
        <dbReference type="SAM" id="MobiDB-lite"/>
    </source>
</evidence>
<sequence>MEELERESEWKVATLEAELQRPSLAQRPMPTEHLSGSTAAQITVTPPQQLMEQEELRVQLASKEQLIHQLNVHLREANHSQEKSKAEILEKEAKIRELQEIITDLHHEISLKDLEAVNQLEEKHLLETTVQSLRQMLDAQEQRIYQLQTKQTERQAELEQKCSQMQQLERDLEASGRLQEESQRQLGECNARLAQVAGENEALRGHQLEQMLEAQETKNQLAEAEVEMVTMRSKYSMAQKEMSQQHRTIRTLEEKQAHLQTHCHHLEEETGFLHARLEVQGLALENEQTLVTSQVRHKEEQVATLTGKLLKAKAEAQAAEQQAGQLEALLSTSQLESCSLKKDLRRKDEELQCLQEQLWDSREALQDARQGKEAIQKESETQLLQRDQLVEQQKADLVAARLELSRYAGQLAELRADQQQQAGELAVLRERHKTAQQEVCSRDQIIGKLRGDLKSAEEQLMRAKDEGKERAAEGSGLKGKLHQLQDDIRSLQEICGEREKAMVEQTCCIQQLQHEQEICISQSQQQAMLVEQMQGELTSRERAHQTELEQLRAKLHHLQQELDVCKGKNQDNLSHLQQRESTMERQSSHLEFLLQQCQTLKEEVFYYEEVVQKQDRELCLQQEQLREAQEHLAMAKSKSSSTENSLDLYKKKYQAALNRAGELEGKVQSLEEELWDMSSQMWECDDIIINLCSKQLVLQQEMTGRRKQTAVEQLTQELHATQEDLDRSLQHTPQHEQSIQALREQLAASQTKCLEADKTLIDVQTEFASYTATHSHSNASYESQVAMAENLQQQLSHADEDRAKHSQRAEEYQCLVQDLKLELVRVAEQKNSSMKAVGTLELEVQNLRQDTAAKVERKQLEVAKLQQLIQQLECELRESRRLCAQKEQIMQRKDEQLCQAQAAMRQAHGALQQKELKLEKQRAEARSLAARLQQAQQEREQSQAASDSLQEEIQLLRQSLQDSQQQQQAAGEQGSCTLAVPLAPLASGSRGSGKAGETHFLPGAFPRDTRPKVLAGASLCSTVPGCSHLESTNFRVGSAHVAPLP</sequence>
<dbReference type="InterPro" id="IPR037391">
    <property type="entry name" value="PMF1-bd"/>
</dbReference>
<feature type="coiled-coil region" evidence="1">
    <location>
        <begin position="295"/>
        <end position="364"/>
    </location>
</feature>
<evidence type="ECO:0000313" key="3">
    <source>
        <dbReference type="Ensembl" id="ENSGAGP00000021222.1"/>
    </source>
</evidence>
<keyword evidence="1" id="KW-0175">Coiled coil</keyword>
<reference evidence="4" key="1">
    <citation type="journal article" date="2017" name="PLoS ONE">
        <title>The Agassiz's desert tortoise genome provides a resource for the conservation of a threatened species.</title>
        <authorList>
            <person name="Tollis M."/>
            <person name="DeNardo D.F."/>
            <person name="Cornelius J.A."/>
            <person name="Dolby G.A."/>
            <person name="Edwards T."/>
            <person name="Henen B.T."/>
            <person name="Karl A.E."/>
            <person name="Murphy R.W."/>
            <person name="Kusumi K."/>
        </authorList>
    </citation>
    <scope>NUCLEOTIDE SEQUENCE [LARGE SCALE GENOMIC DNA]</scope>
</reference>
<organism evidence="3 4">
    <name type="scientific">Gopherus agassizii</name>
    <name type="common">Agassiz's desert tortoise</name>
    <dbReference type="NCBI Taxonomy" id="38772"/>
    <lineage>
        <taxon>Eukaryota</taxon>
        <taxon>Metazoa</taxon>
        <taxon>Chordata</taxon>
        <taxon>Craniata</taxon>
        <taxon>Vertebrata</taxon>
        <taxon>Euteleostomi</taxon>
        <taxon>Archelosauria</taxon>
        <taxon>Testudinata</taxon>
        <taxon>Testudines</taxon>
        <taxon>Cryptodira</taxon>
        <taxon>Durocryptodira</taxon>
        <taxon>Testudinoidea</taxon>
        <taxon>Testudinidae</taxon>
        <taxon>Gopherus</taxon>
    </lineage>
</organism>
<evidence type="ECO:0000313" key="4">
    <source>
        <dbReference type="Proteomes" id="UP000291020"/>
    </source>
</evidence>
<feature type="coiled-coil region" evidence="1">
    <location>
        <begin position="646"/>
        <end position="680"/>
    </location>
</feature>
<accession>A0A452I178</accession>
<feature type="region of interest" description="Disordered" evidence="2">
    <location>
        <begin position="987"/>
        <end position="1007"/>
    </location>
</feature>
<dbReference type="Proteomes" id="UP000291020">
    <property type="component" value="Unassembled WGS sequence"/>
</dbReference>
<feature type="coiled-coil region" evidence="1">
    <location>
        <begin position="397"/>
        <end position="473"/>
    </location>
</feature>
<dbReference type="Ensembl" id="ENSGAGT00000024169.1">
    <property type="protein sequence ID" value="ENSGAGP00000021222.1"/>
    <property type="gene ID" value="ENSGAGG00000015588.1"/>
</dbReference>
<feature type="region of interest" description="Disordered" evidence="2">
    <location>
        <begin position="929"/>
        <end position="948"/>
    </location>
</feature>
<keyword evidence="4" id="KW-1185">Reference proteome</keyword>
<feature type="coiled-coil region" evidence="1">
    <location>
        <begin position="81"/>
        <end position="269"/>
    </location>
</feature>
<reference evidence="3" key="3">
    <citation type="submission" date="2025-09" db="UniProtKB">
        <authorList>
            <consortium name="Ensembl"/>
        </authorList>
    </citation>
    <scope>IDENTIFICATION</scope>
</reference>
<dbReference type="PANTHER" id="PTHR18881">
    <property type="entry name" value="POLYAMINE-MODULATED FACTOR 1-BINDING PROTEIN 1-RELATED"/>
    <property type="match status" value="1"/>
</dbReference>
<dbReference type="PANTHER" id="PTHR18881:SF2">
    <property type="entry name" value="POLYAMINE-MODULATED FACTOR 1-BINDING PROTEIN 1"/>
    <property type="match status" value="1"/>
</dbReference>
<proteinExistence type="predicted"/>
<feature type="coiled-coil region" evidence="1">
    <location>
        <begin position="541"/>
        <end position="603"/>
    </location>
</feature>
<reference evidence="3" key="2">
    <citation type="submission" date="2025-08" db="UniProtKB">
        <authorList>
            <consortium name="Ensembl"/>
        </authorList>
    </citation>
    <scope>IDENTIFICATION</scope>
</reference>
<protein>
    <submittedName>
        <fullName evidence="3">Uncharacterized protein</fullName>
    </submittedName>
</protein>
<feature type="region of interest" description="Disordered" evidence="2">
    <location>
        <begin position="21"/>
        <end position="42"/>
    </location>
</feature>
<dbReference type="GO" id="GO:0007283">
    <property type="term" value="P:spermatogenesis"/>
    <property type="evidence" value="ECO:0007669"/>
    <property type="project" value="TreeGrafter"/>
</dbReference>
<dbReference type="STRING" id="38772.ENSGAGP00000021222"/>
<evidence type="ECO:0000256" key="1">
    <source>
        <dbReference type="SAM" id="Coils"/>
    </source>
</evidence>
<dbReference type="AlphaFoldDB" id="A0A452I178"/>
<feature type="compositionally biased region" description="Low complexity" evidence="2">
    <location>
        <begin position="929"/>
        <end position="946"/>
    </location>
</feature>
<name>A0A452I178_9SAUR</name>